<dbReference type="OrthoDB" id="9814200at2"/>
<sequence length="186" mass="20122">MAHRTISDEDLLAIALDLFRTYGFEGVSLKRLADATGLEKASLYYRYPDGKDEIAMAIARNAVAWFQANVFEPLTSTSPVRKRVSFVAERLKEFYSGGSKACLMDVLSIPGGSEELQLALRGAMQAWVSAFALIAKESGFGIAAARSKAEEAIIRIEGSLVVARVLGDTTGFERVLKSLPDLLTGA</sequence>
<evidence type="ECO:0000259" key="5">
    <source>
        <dbReference type="PROSITE" id="PS50977"/>
    </source>
</evidence>
<keyword evidence="2 4" id="KW-0238">DNA-binding</keyword>
<feature type="domain" description="HTH tetR-type" evidence="5">
    <location>
        <begin position="5"/>
        <end position="65"/>
    </location>
</feature>
<dbReference type="KEGG" id="abas:ACPOL_5544"/>
<evidence type="ECO:0000256" key="4">
    <source>
        <dbReference type="PROSITE-ProRule" id="PRU00335"/>
    </source>
</evidence>
<dbReference type="GO" id="GO:0003677">
    <property type="term" value="F:DNA binding"/>
    <property type="evidence" value="ECO:0007669"/>
    <property type="project" value="UniProtKB-UniRule"/>
</dbReference>
<dbReference type="SUPFAM" id="SSF46689">
    <property type="entry name" value="Homeodomain-like"/>
    <property type="match status" value="1"/>
</dbReference>
<keyword evidence="1" id="KW-0805">Transcription regulation</keyword>
<feature type="DNA-binding region" description="H-T-H motif" evidence="4">
    <location>
        <begin position="28"/>
        <end position="47"/>
    </location>
</feature>
<dbReference type="PANTHER" id="PTHR47506">
    <property type="entry name" value="TRANSCRIPTIONAL REGULATORY PROTEIN"/>
    <property type="match status" value="1"/>
</dbReference>
<reference evidence="6 7" key="1">
    <citation type="journal article" date="2018" name="Front. Microbiol.">
        <title>Hydrolytic Capabilities as a Key to Environmental Success: Chitinolytic and Cellulolytic Acidobacteria From Acidic Sub-arctic Soils and Boreal Peatlands.</title>
        <authorList>
            <person name="Belova S.E."/>
            <person name="Ravin N.V."/>
            <person name="Pankratov T.A."/>
            <person name="Rakitin A.L."/>
            <person name="Ivanova A.A."/>
            <person name="Beletsky A.V."/>
            <person name="Mardanov A.V."/>
            <person name="Sinninghe Damste J.S."/>
            <person name="Dedysh S.N."/>
        </authorList>
    </citation>
    <scope>NUCLEOTIDE SEQUENCE [LARGE SCALE GENOMIC DNA]</scope>
    <source>
        <strain evidence="6 7">SBC82</strain>
    </source>
</reference>
<evidence type="ECO:0000313" key="6">
    <source>
        <dbReference type="EMBL" id="AXC14792.1"/>
    </source>
</evidence>
<protein>
    <submittedName>
        <fullName evidence="6">Transcriptional regulator, putative</fullName>
    </submittedName>
</protein>
<proteinExistence type="predicted"/>
<dbReference type="AlphaFoldDB" id="A0A2Z5G6C7"/>
<evidence type="ECO:0000256" key="2">
    <source>
        <dbReference type="ARBA" id="ARBA00023125"/>
    </source>
</evidence>
<gene>
    <name evidence="6" type="ORF">ACPOL_5544</name>
</gene>
<name>A0A2Z5G6C7_9BACT</name>
<dbReference type="InterPro" id="IPR009057">
    <property type="entry name" value="Homeodomain-like_sf"/>
</dbReference>
<keyword evidence="3" id="KW-0804">Transcription</keyword>
<evidence type="ECO:0000313" key="7">
    <source>
        <dbReference type="Proteomes" id="UP000253606"/>
    </source>
</evidence>
<dbReference type="SUPFAM" id="SSF48498">
    <property type="entry name" value="Tetracyclin repressor-like, C-terminal domain"/>
    <property type="match status" value="1"/>
</dbReference>
<evidence type="ECO:0000256" key="1">
    <source>
        <dbReference type="ARBA" id="ARBA00023015"/>
    </source>
</evidence>
<dbReference type="Gene3D" id="1.10.357.10">
    <property type="entry name" value="Tetracycline Repressor, domain 2"/>
    <property type="match status" value="1"/>
</dbReference>
<dbReference type="InterPro" id="IPR001647">
    <property type="entry name" value="HTH_TetR"/>
</dbReference>
<evidence type="ECO:0000256" key="3">
    <source>
        <dbReference type="ARBA" id="ARBA00023163"/>
    </source>
</evidence>
<dbReference type="Proteomes" id="UP000253606">
    <property type="component" value="Chromosome"/>
</dbReference>
<dbReference type="RefSeq" id="WP_114209493.1">
    <property type="nucleotide sequence ID" value="NZ_CP030840.1"/>
</dbReference>
<dbReference type="EMBL" id="CP030840">
    <property type="protein sequence ID" value="AXC14792.1"/>
    <property type="molecule type" value="Genomic_DNA"/>
</dbReference>
<dbReference type="PROSITE" id="PS50977">
    <property type="entry name" value="HTH_TETR_2"/>
    <property type="match status" value="1"/>
</dbReference>
<dbReference type="Pfam" id="PF00440">
    <property type="entry name" value="TetR_N"/>
    <property type="match status" value="1"/>
</dbReference>
<accession>A0A2Z5G6C7</accession>
<dbReference type="InterPro" id="IPR036271">
    <property type="entry name" value="Tet_transcr_reg_TetR-rel_C_sf"/>
</dbReference>
<organism evidence="6 7">
    <name type="scientific">Acidisarcina polymorpha</name>
    <dbReference type="NCBI Taxonomy" id="2211140"/>
    <lineage>
        <taxon>Bacteria</taxon>
        <taxon>Pseudomonadati</taxon>
        <taxon>Acidobacteriota</taxon>
        <taxon>Terriglobia</taxon>
        <taxon>Terriglobales</taxon>
        <taxon>Acidobacteriaceae</taxon>
        <taxon>Acidisarcina</taxon>
    </lineage>
</organism>
<keyword evidence="7" id="KW-1185">Reference proteome</keyword>
<dbReference type="PANTHER" id="PTHR47506:SF7">
    <property type="entry name" value="TRANSCRIPTIONAL REGULATORY PROTEIN"/>
    <property type="match status" value="1"/>
</dbReference>